<accession>A0ABX8BLS3</accession>
<evidence type="ECO:0000313" key="1">
    <source>
        <dbReference type="EMBL" id="QUX23194.1"/>
    </source>
</evidence>
<protein>
    <submittedName>
        <fullName evidence="1">Gas vesicle protein GvpG</fullName>
    </submittedName>
</protein>
<dbReference type="Proteomes" id="UP000676079">
    <property type="component" value="Chromosome"/>
</dbReference>
<proteinExistence type="predicted"/>
<reference evidence="1 2" key="1">
    <citation type="submission" date="2021-05" db="EMBL/GenBank/DDBJ databases">
        <title>Direct Submission.</title>
        <authorList>
            <person name="Li K."/>
            <person name="Gao J."/>
        </authorList>
    </citation>
    <scope>NUCLEOTIDE SEQUENCE [LARGE SCALE GENOMIC DNA]</scope>
    <source>
        <strain evidence="1 2">Mg02</strain>
    </source>
</reference>
<keyword evidence="2" id="KW-1185">Reference proteome</keyword>
<sequence>MGILSAILSAPLAPVRFVDWTMHQVVGAAEREAYDPARIRSELAELSDRLDRGEISESDFDRAEDELLDRLEEAEEFQRGTTRDQ</sequence>
<dbReference type="RefSeq" id="WP_220564419.1">
    <property type="nucleotide sequence ID" value="NZ_CP074133.1"/>
</dbReference>
<name>A0ABX8BLS3_9ACTN</name>
<dbReference type="EMBL" id="CP074133">
    <property type="protein sequence ID" value="QUX23194.1"/>
    <property type="molecule type" value="Genomic_DNA"/>
</dbReference>
<organism evidence="1 2">
    <name type="scientific">Nocardiopsis changdeensis</name>
    <dbReference type="NCBI Taxonomy" id="2831969"/>
    <lineage>
        <taxon>Bacteria</taxon>
        <taxon>Bacillati</taxon>
        <taxon>Actinomycetota</taxon>
        <taxon>Actinomycetes</taxon>
        <taxon>Streptosporangiales</taxon>
        <taxon>Nocardiopsidaceae</taxon>
        <taxon>Nocardiopsis</taxon>
    </lineage>
</organism>
<dbReference type="Pfam" id="PF05120">
    <property type="entry name" value="GvpG"/>
    <property type="match status" value="1"/>
</dbReference>
<evidence type="ECO:0000313" key="2">
    <source>
        <dbReference type="Proteomes" id="UP000676079"/>
    </source>
</evidence>
<gene>
    <name evidence="1" type="ORF">KGD84_01975</name>
</gene>
<dbReference type="InterPro" id="IPR007804">
    <property type="entry name" value="GvpG"/>
</dbReference>